<dbReference type="EMBL" id="FRBI01000002">
    <property type="protein sequence ID" value="SHL02431.1"/>
    <property type="molecule type" value="Genomic_DNA"/>
</dbReference>
<dbReference type="Gene3D" id="3.90.1200.10">
    <property type="match status" value="1"/>
</dbReference>
<dbReference type="GO" id="GO:0016301">
    <property type="term" value="F:kinase activity"/>
    <property type="evidence" value="ECO:0007669"/>
    <property type="project" value="UniProtKB-KW"/>
</dbReference>
<name>A0A1M6X8Z8_9ACTN</name>
<dbReference type="OrthoDB" id="4086548at2"/>
<dbReference type="PANTHER" id="PTHR21310">
    <property type="entry name" value="AMINOGLYCOSIDE PHOSPHOTRANSFERASE-RELATED-RELATED"/>
    <property type="match status" value="1"/>
</dbReference>
<feature type="domain" description="Aminoglycoside phosphotransferase" evidence="1">
    <location>
        <begin position="26"/>
        <end position="253"/>
    </location>
</feature>
<keyword evidence="2" id="KW-0418">Kinase</keyword>
<dbReference type="STRING" id="310782.SAMN05216499_102347"/>
<protein>
    <submittedName>
        <fullName evidence="2">Homoserine kinase</fullName>
    </submittedName>
</protein>
<keyword evidence="2" id="KW-0808">Transferase</keyword>
<dbReference type="SUPFAM" id="SSF56112">
    <property type="entry name" value="Protein kinase-like (PK-like)"/>
    <property type="match status" value="1"/>
</dbReference>
<proteinExistence type="predicted"/>
<dbReference type="RefSeq" id="WP_073494092.1">
    <property type="nucleotide sequence ID" value="NZ_FRBI01000002.1"/>
</dbReference>
<evidence type="ECO:0000313" key="3">
    <source>
        <dbReference type="Proteomes" id="UP000184111"/>
    </source>
</evidence>
<dbReference type="Gene3D" id="3.30.200.20">
    <property type="entry name" value="Phosphorylase Kinase, domain 1"/>
    <property type="match status" value="1"/>
</dbReference>
<organism evidence="2 3">
    <name type="scientific">Actinacidiphila paucisporea</name>
    <dbReference type="NCBI Taxonomy" id="310782"/>
    <lineage>
        <taxon>Bacteria</taxon>
        <taxon>Bacillati</taxon>
        <taxon>Actinomycetota</taxon>
        <taxon>Actinomycetes</taxon>
        <taxon>Kitasatosporales</taxon>
        <taxon>Streptomycetaceae</taxon>
        <taxon>Actinacidiphila</taxon>
    </lineage>
</organism>
<dbReference type="Pfam" id="PF01636">
    <property type="entry name" value="APH"/>
    <property type="match status" value="1"/>
</dbReference>
<evidence type="ECO:0000259" key="1">
    <source>
        <dbReference type="Pfam" id="PF01636"/>
    </source>
</evidence>
<dbReference type="Proteomes" id="UP000184111">
    <property type="component" value="Unassembled WGS sequence"/>
</dbReference>
<dbReference type="InterPro" id="IPR011009">
    <property type="entry name" value="Kinase-like_dom_sf"/>
</dbReference>
<dbReference type="InterPro" id="IPR051678">
    <property type="entry name" value="AGP_Transferase"/>
</dbReference>
<evidence type="ECO:0000313" key="2">
    <source>
        <dbReference type="EMBL" id="SHL02431.1"/>
    </source>
</evidence>
<keyword evidence="3" id="KW-1185">Reference proteome</keyword>
<gene>
    <name evidence="2" type="ORF">SAMN05216499_102347</name>
</gene>
<sequence>MATYTSLESLDLPSLADRYGLREPVAEPLKGGAANSSFRLDTPGGGRAYVLTALDNHDEAGARHLARITRAFADLGLPTAHVVANSDGEDITVLHGKPYLLKELIPGHVEEPLPDALLPAAGELLAQLHGFPAEALDLPVGTRRLNAAHRAAARAFDDRSFAAWLDEQLAEIGRHEADRQRPAVPIHGDLFADNLIVRPDGGLSVIDWETASVDDPLLDLGMAAVGLCQTPEGCLSPERFRLLLGGYDALRPLSAEDRAELPTEIVHAAVIIAFHRYHRHNVRFPDPERATYYQQMVTFAGTVQAR</sequence>
<dbReference type="InterPro" id="IPR002575">
    <property type="entry name" value="Aminoglycoside_PTrfase"/>
</dbReference>
<accession>A0A1M6X8Z8</accession>
<reference evidence="2 3" key="1">
    <citation type="submission" date="2016-11" db="EMBL/GenBank/DDBJ databases">
        <authorList>
            <person name="Jaros S."/>
            <person name="Januszkiewicz K."/>
            <person name="Wedrychowicz H."/>
        </authorList>
    </citation>
    <scope>NUCLEOTIDE SEQUENCE [LARGE SCALE GENOMIC DNA]</scope>
    <source>
        <strain evidence="2 3">CGMCC 4.2025</strain>
    </source>
</reference>
<dbReference type="AlphaFoldDB" id="A0A1M6X8Z8"/>